<dbReference type="Proteomes" id="UP000324222">
    <property type="component" value="Unassembled WGS sequence"/>
</dbReference>
<organism evidence="2 3">
    <name type="scientific">Portunus trituberculatus</name>
    <name type="common">Swimming crab</name>
    <name type="synonym">Neptunus trituberculatus</name>
    <dbReference type="NCBI Taxonomy" id="210409"/>
    <lineage>
        <taxon>Eukaryota</taxon>
        <taxon>Metazoa</taxon>
        <taxon>Ecdysozoa</taxon>
        <taxon>Arthropoda</taxon>
        <taxon>Crustacea</taxon>
        <taxon>Multicrustacea</taxon>
        <taxon>Malacostraca</taxon>
        <taxon>Eumalacostraca</taxon>
        <taxon>Eucarida</taxon>
        <taxon>Decapoda</taxon>
        <taxon>Pleocyemata</taxon>
        <taxon>Brachyura</taxon>
        <taxon>Eubrachyura</taxon>
        <taxon>Portunoidea</taxon>
        <taxon>Portunidae</taxon>
        <taxon>Portuninae</taxon>
        <taxon>Portunus</taxon>
    </lineage>
</organism>
<comment type="caution">
    <text evidence="2">The sequence shown here is derived from an EMBL/GenBank/DDBJ whole genome shotgun (WGS) entry which is preliminary data.</text>
</comment>
<name>A0A5B7KCW1_PORTR</name>
<sequence>MDATPMRNNGRHHRGRCHSGLGTPVLGGEAGAVAIFLLSPTSHRCSRVVIRVTATYCMTING</sequence>
<keyword evidence="3" id="KW-1185">Reference proteome</keyword>
<reference evidence="2 3" key="1">
    <citation type="submission" date="2019-05" db="EMBL/GenBank/DDBJ databases">
        <title>Another draft genome of Portunus trituberculatus and its Hox gene families provides insights of decapod evolution.</title>
        <authorList>
            <person name="Jeong J.-H."/>
            <person name="Song I."/>
            <person name="Kim S."/>
            <person name="Choi T."/>
            <person name="Kim D."/>
            <person name="Ryu S."/>
            <person name="Kim W."/>
        </authorList>
    </citation>
    <scope>NUCLEOTIDE SEQUENCE [LARGE SCALE GENOMIC DNA]</scope>
    <source>
        <tissue evidence="2">Muscle</tissue>
    </source>
</reference>
<feature type="region of interest" description="Disordered" evidence="1">
    <location>
        <begin position="1"/>
        <end position="20"/>
    </location>
</feature>
<dbReference type="EMBL" id="VSRR010131338">
    <property type="protein sequence ID" value="MPD02425.1"/>
    <property type="molecule type" value="Genomic_DNA"/>
</dbReference>
<dbReference type="AlphaFoldDB" id="A0A5B7KCW1"/>
<gene>
    <name evidence="2" type="ORF">E2C01_098005</name>
</gene>
<protein>
    <submittedName>
        <fullName evidence="2">Uncharacterized protein</fullName>
    </submittedName>
</protein>
<evidence type="ECO:0000313" key="3">
    <source>
        <dbReference type="Proteomes" id="UP000324222"/>
    </source>
</evidence>
<evidence type="ECO:0000313" key="2">
    <source>
        <dbReference type="EMBL" id="MPD02425.1"/>
    </source>
</evidence>
<proteinExistence type="predicted"/>
<evidence type="ECO:0000256" key="1">
    <source>
        <dbReference type="SAM" id="MobiDB-lite"/>
    </source>
</evidence>
<accession>A0A5B7KCW1</accession>